<keyword evidence="3" id="KW-1185">Reference proteome</keyword>
<accession>A0A7T7CHB0</accession>
<sequence length="51" mass="6138">MQQEKLLIRQKASHYNVDPEWMELMKEARNMGLSKEQIRRFIKEAAMSKNT</sequence>
<dbReference type="PROSITE" id="PS51500">
    <property type="entry name" value="SIN"/>
    <property type="match status" value="1"/>
</dbReference>
<keyword evidence="2" id="KW-0238">DNA-binding</keyword>
<dbReference type="InterPro" id="IPR036281">
    <property type="entry name" value="SinR/SinI_dimer_dom_sf"/>
</dbReference>
<feature type="domain" description="Sin" evidence="1">
    <location>
        <begin position="8"/>
        <end position="46"/>
    </location>
</feature>
<dbReference type="GO" id="GO:0046983">
    <property type="term" value="F:protein dimerization activity"/>
    <property type="evidence" value="ECO:0007669"/>
    <property type="project" value="InterPro"/>
</dbReference>
<dbReference type="SUPFAM" id="SSF47406">
    <property type="entry name" value="SinR repressor dimerisation domain-like"/>
    <property type="match status" value="1"/>
</dbReference>
<protein>
    <submittedName>
        <fullName evidence="2">DNA-binding anti-repressor SinI</fullName>
    </submittedName>
</protein>
<dbReference type="GO" id="GO:0003677">
    <property type="term" value="F:DNA binding"/>
    <property type="evidence" value="ECO:0007669"/>
    <property type="project" value="UniProtKB-KW"/>
</dbReference>
<evidence type="ECO:0000259" key="1">
    <source>
        <dbReference type="PROSITE" id="PS51500"/>
    </source>
</evidence>
<dbReference type="GO" id="GO:0006355">
    <property type="term" value="P:regulation of DNA-templated transcription"/>
    <property type="evidence" value="ECO:0007669"/>
    <property type="project" value="InterPro"/>
</dbReference>
<dbReference type="InterPro" id="IPR010981">
    <property type="entry name" value="SinR/SinI_dimer_dom"/>
</dbReference>
<name>A0A7T7CHB0_9BACI</name>
<reference evidence="2 3" key="1">
    <citation type="submission" date="2020-06" db="EMBL/GenBank/DDBJ databases">
        <title>Genomic analysis of Salicibibacter sp. NKC21-4.</title>
        <authorList>
            <person name="Oh Y.J."/>
        </authorList>
    </citation>
    <scope>NUCLEOTIDE SEQUENCE [LARGE SCALE GENOMIC DNA]</scope>
    <source>
        <strain evidence="2 3">NKC21-4</strain>
    </source>
</reference>
<dbReference type="Pfam" id="PF08671">
    <property type="entry name" value="SinI"/>
    <property type="match status" value="1"/>
</dbReference>
<evidence type="ECO:0000313" key="3">
    <source>
        <dbReference type="Proteomes" id="UP000595349"/>
    </source>
</evidence>
<dbReference type="KEGG" id="scib:HUG20_18060"/>
<dbReference type="EMBL" id="CP054706">
    <property type="protein sequence ID" value="QQK82053.1"/>
    <property type="molecule type" value="Genomic_DNA"/>
</dbReference>
<proteinExistence type="predicted"/>
<gene>
    <name evidence="2" type="primary">sinI</name>
    <name evidence="2" type="ORF">HUG20_18060</name>
</gene>
<dbReference type="Proteomes" id="UP000595349">
    <property type="component" value="Chromosome"/>
</dbReference>
<dbReference type="AlphaFoldDB" id="A0A7T7CHB0"/>
<evidence type="ECO:0000313" key="2">
    <source>
        <dbReference type="EMBL" id="QQK82053.1"/>
    </source>
</evidence>
<organism evidence="2 3">
    <name type="scientific">Salicibibacter cibi</name>
    <dbReference type="NCBI Taxonomy" id="2743001"/>
    <lineage>
        <taxon>Bacteria</taxon>
        <taxon>Bacillati</taxon>
        <taxon>Bacillota</taxon>
        <taxon>Bacilli</taxon>
        <taxon>Bacillales</taxon>
        <taxon>Bacillaceae</taxon>
        <taxon>Salicibibacter</taxon>
    </lineage>
</organism>